<reference evidence="3" key="2">
    <citation type="submission" date="2020-09" db="EMBL/GenBank/DDBJ databases">
        <authorList>
            <person name="Sun Q."/>
            <person name="Ohkuma M."/>
        </authorList>
    </citation>
    <scope>NUCLEOTIDE SEQUENCE</scope>
    <source>
        <strain evidence="3">JCM 16108</strain>
    </source>
</reference>
<evidence type="ECO:0000313" key="3">
    <source>
        <dbReference type="EMBL" id="GGM65234.1"/>
    </source>
</evidence>
<reference evidence="3" key="1">
    <citation type="journal article" date="2014" name="Int. J. Syst. Evol. Microbiol.">
        <title>Complete genome sequence of Corynebacterium casei LMG S-19264T (=DSM 44701T), isolated from a smear-ripened cheese.</title>
        <authorList>
            <consortium name="US DOE Joint Genome Institute (JGI-PGF)"/>
            <person name="Walter F."/>
            <person name="Albersmeier A."/>
            <person name="Kalinowski J."/>
            <person name="Ruckert C."/>
        </authorList>
    </citation>
    <scope>NUCLEOTIDE SEQUENCE</scope>
    <source>
        <strain evidence="3">JCM 16108</strain>
    </source>
</reference>
<dbReference type="InterPro" id="IPR038482">
    <property type="entry name" value="Tp34-type_sf"/>
</dbReference>
<keyword evidence="5" id="KW-1185">Reference proteome</keyword>
<dbReference type="EMBL" id="BMOO01000003">
    <property type="protein sequence ID" value="GGM65234.1"/>
    <property type="molecule type" value="Genomic_DNA"/>
</dbReference>
<organism evidence="3 5">
    <name type="scientific">Halarchaeum rubridurum</name>
    <dbReference type="NCBI Taxonomy" id="489911"/>
    <lineage>
        <taxon>Archaea</taxon>
        <taxon>Methanobacteriati</taxon>
        <taxon>Methanobacteriota</taxon>
        <taxon>Stenosarchaea group</taxon>
        <taxon>Halobacteria</taxon>
        <taxon>Halobacteriales</taxon>
        <taxon>Halobacteriaceae</taxon>
    </lineage>
</organism>
<protein>
    <submittedName>
        <fullName evidence="3">Iron transporter</fullName>
    </submittedName>
</protein>
<dbReference type="EMBL" id="JAGGKO010000001">
    <property type="protein sequence ID" value="MBP1953445.1"/>
    <property type="molecule type" value="Genomic_DNA"/>
</dbReference>
<dbReference type="OrthoDB" id="156174at2157"/>
<evidence type="ECO:0000256" key="1">
    <source>
        <dbReference type="ARBA" id="ARBA00022729"/>
    </source>
</evidence>
<dbReference type="Pfam" id="PF24041">
    <property type="entry name" value="DUF7350"/>
    <property type="match status" value="1"/>
</dbReference>
<dbReference type="InterPro" id="IPR055774">
    <property type="entry name" value="DUF7350"/>
</dbReference>
<dbReference type="InterPro" id="IPR006311">
    <property type="entry name" value="TAT_signal"/>
</dbReference>
<dbReference type="AlphaFoldDB" id="A0A830FNT9"/>
<name>A0A830FNT9_9EURY</name>
<dbReference type="InterPro" id="IPR018470">
    <property type="entry name" value="Metal-bd_Tp34-typ"/>
</dbReference>
<sequence length="356" mass="37324">MREGRAEERTSRRGFLAAAGAGALAGFAGCSSLNLTDEGAGDTERSTPAVERPAAVYYPTHATGMQTSGVERSNGYACALTYTIPETFWLVTGDETAEATPTAGDELHVMPVVWDVETGQRLTDLGPMLRFADDGRVVASNAPWPMLAQRMGFHYGGNVALPGGGVYDVTVRVGAPAARHAGALAAPASATFEFSLAYSAAELDAIAYRTIEGAGERGALDPMEMRMLPSSALPAPDALPGRHLGTGRIGDAAVAATVLDDATRFGGTESDVYLAVSPRTPYNRYPLPMAGFSARVDGADYDLVETLDDDLGHHYGIALDADVARATVSLDVPPQVSRHEGYETAFLDTGHATLGE</sequence>
<dbReference type="PROSITE" id="PS51257">
    <property type="entry name" value="PROKAR_LIPOPROTEIN"/>
    <property type="match status" value="1"/>
</dbReference>
<dbReference type="PROSITE" id="PS51318">
    <property type="entry name" value="TAT"/>
    <property type="match status" value="1"/>
</dbReference>
<dbReference type="RefSeq" id="WP_188871328.1">
    <property type="nucleotide sequence ID" value="NZ_BMOO01000003.1"/>
</dbReference>
<dbReference type="Pfam" id="PF10634">
    <property type="entry name" value="Iron_transport"/>
    <property type="match status" value="1"/>
</dbReference>
<evidence type="ECO:0000259" key="2">
    <source>
        <dbReference type="Pfam" id="PF24041"/>
    </source>
</evidence>
<feature type="domain" description="DUF7350" evidence="2">
    <location>
        <begin position="237"/>
        <end position="354"/>
    </location>
</feature>
<dbReference type="Proteomes" id="UP000614609">
    <property type="component" value="Unassembled WGS sequence"/>
</dbReference>
<proteinExistence type="predicted"/>
<evidence type="ECO:0000313" key="5">
    <source>
        <dbReference type="Proteomes" id="UP000614609"/>
    </source>
</evidence>
<dbReference type="Proteomes" id="UP000765891">
    <property type="component" value="Unassembled WGS sequence"/>
</dbReference>
<comment type="caution">
    <text evidence="3">The sequence shown here is derived from an EMBL/GenBank/DDBJ whole genome shotgun (WGS) entry which is preliminary data.</text>
</comment>
<gene>
    <name evidence="3" type="ORF">GCM10009017_14130</name>
    <name evidence="4" type="ORF">J2752_000326</name>
</gene>
<keyword evidence="1" id="KW-0732">Signal</keyword>
<accession>A0A830FNT9</accession>
<reference evidence="4" key="3">
    <citation type="submission" date="2021-03" db="EMBL/GenBank/DDBJ databases">
        <title>Genomic Encyclopedia of Type Strains, Phase IV (KMG-IV): sequencing the most valuable type-strain genomes for metagenomic binning, comparative biology and taxonomic classification.</title>
        <authorList>
            <person name="Goeker M."/>
        </authorList>
    </citation>
    <scope>NUCLEOTIDE SEQUENCE</scope>
    <source>
        <strain evidence="4">DSM 22443</strain>
    </source>
</reference>
<dbReference type="Gene3D" id="2.60.40.2480">
    <property type="entry name" value="Periplasmic metal-binding protein Tp34-type"/>
    <property type="match status" value="1"/>
</dbReference>
<evidence type="ECO:0000313" key="4">
    <source>
        <dbReference type="EMBL" id="MBP1953445.1"/>
    </source>
</evidence>